<dbReference type="Pfam" id="PF00072">
    <property type="entry name" value="Response_reg"/>
    <property type="match status" value="1"/>
</dbReference>
<dbReference type="Gene3D" id="3.30.450.20">
    <property type="entry name" value="PAS domain"/>
    <property type="match status" value="7"/>
</dbReference>
<dbReference type="EC" id="2.7.13.3" evidence="2"/>
<dbReference type="RefSeq" id="WP_073372990.1">
    <property type="nucleotide sequence ID" value="NZ_FQXS01000001.1"/>
</dbReference>
<dbReference type="SMART" id="SM00086">
    <property type="entry name" value="PAC"/>
    <property type="match status" value="7"/>
</dbReference>
<dbReference type="SUPFAM" id="SSF47384">
    <property type="entry name" value="Homodimeric domain of signal transducing histidine kinase"/>
    <property type="match status" value="1"/>
</dbReference>
<dbReference type="InterPro" id="IPR052162">
    <property type="entry name" value="Sensor_kinase/Photoreceptor"/>
</dbReference>
<feature type="domain" description="PAS" evidence="9">
    <location>
        <begin position="59"/>
        <end position="81"/>
    </location>
</feature>
<dbReference type="SMART" id="SM00091">
    <property type="entry name" value="PAS"/>
    <property type="match status" value="7"/>
</dbReference>
<dbReference type="SUPFAM" id="SSF55874">
    <property type="entry name" value="ATPase domain of HSP90 chaperone/DNA topoisomerase II/histidine kinase"/>
    <property type="match status" value="1"/>
</dbReference>
<dbReference type="SMART" id="SM00387">
    <property type="entry name" value="HATPase_c"/>
    <property type="match status" value="1"/>
</dbReference>
<dbReference type="Pfam" id="PF08447">
    <property type="entry name" value="PAS_3"/>
    <property type="match status" value="2"/>
</dbReference>
<dbReference type="Pfam" id="PF00512">
    <property type="entry name" value="HisKA"/>
    <property type="match status" value="1"/>
</dbReference>
<evidence type="ECO:0000259" key="10">
    <source>
        <dbReference type="PROSITE" id="PS50113"/>
    </source>
</evidence>
<dbReference type="Gene3D" id="1.10.287.130">
    <property type="match status" value="1"/>
</dbReference>
<feature type="domain" description="PAS" evidence="9">
    <location>
        <begin position="160"/>
        <end position="230"/>
    </location>
</feature>
<sequence>MASEKKTTLVNPDTIGAVFASGTGIACAGAFPVDGRCGEVWLDSLLRAIPAGVAVIDRGSILQVNERMCEITGYGREQLIGSDAQRIFAARLEGILDHRLRLAAADGSETETTLVCHDGTRRDVLLTSASIATDAATGEVMIAVIDITERKRIERQLRQTSEELQNYFSQSLDLLCIADTDGRFVRLNPEWERVLGYPVRDLIGQHYLDLVHPDDVASTVAAVSQLYDGRQVHNFVNRYRTRDGEYRWIEWRSASSGEAVYAAARDISERVAYEEALRRSEQQFRAVFEQAGVGVVQADTISGAIVQANRRFCQIVGYLPEEIGRLTIGELTHPDDLIRERAFFDQLIAGAIGEFSHEKRYVHKGGQPVWVNITVSPMWAADEPPRFCIGVVQDISARKEAEEALRQSEASYLTVLEHIQDVFYRSDVEGRLIMLSPAGVRMLGYHSVEEMLGRPNAEFWKDSAQRAALLKKLHADGHVHDYEVTLVRRDGSDVPVSTSSRFYYDDTGGVLGIEGVFRDITERKRAETDIKRQKALFESLFAGSPEAIVIVDRDDRVVDINTSFTAVFGYQRSEALGRSINEMVAVGEECADALQISSAVIKDGQIVQLECRRRRKDGSLVEVTVIGFPIMIDGQLSGAFGIYHDISDRKRVEQHLRESEARLKNLFETMPNGYYRSTSTGRFVDVNSAYVKMLGYESREELLAVDIAEALYVHPEERGKTLKNRHNREFLEGSHGETYRLKTKDGRIIDIEDNARYIYDPSGAIIYHEGICRDVTDRRRAEDAFRASEERFAKAFRANPGPMVISDIDTGRFIDANESWLTMLGHSSEETVGHTSWEIGLWNDPNHRDRAIAELKRHGSFRDLKTEFRTKTGEIRFVLWSAEIITLGGRQVMLSLLHDMTAQQRAEEERLRLEEHVRQAQKMEAIGTLAGGIAHDFNNLLTTIMGNVALIRHKHTLEPSVQERIRIIEEMVQRGADLTRQLLGFAKGGKYEVRPVDLNALLRESLDMFGRTHREISIATEFADGPLTVEIDRGQIHQVLLNIYINAAHAMPGGGRLEVYSETVTVKSGERFLGEVAPGQYGRITITDSGHGMDPETMQRVFDPFFTTKPVGKGTGLGLASAYGIVKNHGGAIQVVSRPGAGSSFIIFLPTCSPPVEGTESEASQVMVGESRQETILVVDDEEMILAVSRDLLTELGYRVLTAISGDQALQQFTAPDSVVDLVILDMILPDMDGSAIFDRLRQLEPRVKVLLASGYSADQRARAILDRGCNGFIQKPYNLHTLAGKVREILDGGTVAKPC</sequence>
<dbReference type="InterPro" id="IPR011006">
    <property type="entry name" value="CheY-like_superfamily"/>
</dbReference>
<dbReference type="Gene3D" id="3.40.50.2300">
    <property type="match status" value="1"/>
</dbReference>
<dbReference type="GO" id="GO:0000155">
    <property type="term" value="F:phosphorelay sensor kinase activity"/>
    <property type="evidence" value="ECO:0007669"/>
    <property type="project" value="InterPro"/>
</dbReference>
<feature type="domain" description="Response regulatory" evidence="8">
    <location>
        <begin position="1175"/>
        <end position="1291"/>
    </location>
</feature>
<feature type="domain" description="PAS" evidence="9">
    <location>
        <begin position="659"/>
        <end position="734"/>
    </location>
</feature>
<feature type="domain" description="PAS" evidence="9">
    <location>
        <begin position="408"/>
        <end position="449"/>
    </location>
</feature>
<gene>
    <name evidence="11" type="ORF">SAMN02745124_00230</name>
</gene>
<dbReference type="InterPro" id="IPR003661">
    <property type="entry name" value="HisK_dim/P_dom"/>
</dbReference>
<evidence type="ECO:0000313" key="11">
    <source>
        <dbReference type="EMBL" id="SHH35111.1"/>
    </source>
</evidence>
<feature type="domain" description="PAS" evidence="9">
    <location>
        <begin position="280"/>
        <end position="351"/>
    </location>
</feature>
<feature type="modified residue" description="4-aspartylphosphate" evidence="6">
    <location>
        <position position="1226"/>
    </location>
</feature>
<dbReference type="SUPFAM" id="SSF55785">
    <property type="entry name" value="PYP-like sensor domain (PAS domain)"/>
    <property type="match status" value="7"/>
</dbReference>
<dbReference type="InterPro" id="IPR001610">
    <property type="entry name" value="PAC"/>
</dbReference>
<feature type="domain" description="PAC" evidence="10">
    <location>
        <begin position="480"/>
        <end position="532"/>
    </location>
</feature>
<dbReference type="SMART" id="SM00388">
    <property type="entry name" value="HisKA"/>
    <property type="match status" value="1"/>
</dbReference>
<accession>A0A1M5S9F6</accession>
<dbReference type="PANTHER" id="PTHR43304">
    <property type="entry name" value="PHYTOCHROME-LIKE PROTEIN CPH1"/>
    <property type="match status" value="1"/>
</dbReference>
<dbReference type="Pfam" id="PF13426">
    <property type="entry name" value="PAS_9"/>
    <property type="match status" value="4"/>
</dbReference>
<dbReference type="PRINTS" id="PR00344">
    <property type="entry name" value="BCTRLSENSOR"/>
</dbReference>
<evidence type="ECO:0000256" key="2">
    <source>
        <dbReference type="ARBA" id="ARBA00012438"/>
    </source>
</evidence>
<evidence type="ECO:0000256" key="3">
    <source>
        <dbReference type="ARBA" id="ARBA00022553"/>
    </source>
</evidence>
<name>A0A1M5S9F6_9BACT</name>
<dbReference type="PROSITE" id="PS50110">
    <property type="entry name" value="RESPONSE_REGULATORY"/>
    <property type="match status" value="1"/>
</dbReference>
<dbReference type="CDD" id="cd00156">
    <property type="entry name" value="REC"/>
    <property type="match status" value="1"/>
</dbReference>
<dbReference type="OrthoDB" id="5429506at2"/>
<keyword evidence="12" id="KW-1185">Reference proteome</keyword>
<dbReference type="InterPro" id="IPR013655">
    <property type="entry name" value="PAS_fold_3"/>
</dbReference>
<dbReference type="NCBIfam" id="TIGR00229">
    <property type="entry name" value="sensory_box"/>
    <property type="match status" value="7"/>
</dbReference>
<feature type="domain" description="PAC" evidence="10">
    <location>
        <begin position="355"/>
        <end position="407"/>
    </location>
</feature>
<dbReference type="CDD" id="cd00082">
    <property type="entry name" value="HisKA"/>
    <property type="match status" value="1"/>
</dbReference>
<feature type="domain" description="Histidine kinase" evidence="7">
    <location>
        <begin position="932"/>
        <end position="1153"/>
    </location>
</feature>
<dbReference type="InterPro" id="IPR004358">
    <property type="entry name" value="Sig_transdc_His_kin-like_C"/>
</dbReference>
<evidence type="ECO:0000256" key="1">
    <source>
        <dbReference type="ARBA" id="ARBA00000085"/>
    </source>
</evidence>
<comment type="catalytic activity">
    <reaction evidence="1">
        <text>ATP + protein L-histidine = ADP + protein N-phospho-L-histidine.</text>
        <dbReference type="EC" id="2.7.13.3"/>
    </reaction>
</comment>
<dbReference type="Proteomes" id="UP000184139">
    <property type="component" value="Unassembled WGS sequence"/>
</dbReference>
<evidence type="ECO:0000256" key="4">
    <source>
        <dbReference type="ARBA" id="ARBA00022679"/>
    </source>
</evidence>
<keyword evidence="3 6" id="KW-0597">Phosphoprotein</keyword>
<dbReference type="GO" id="GO:0006355">
    <property type="term" value="P:regulation of DNA-templated transcription"/>
    <property type="evidence" value="ECO:0007669"/>
    <property type="project" value="InterPro"/>
</dbReference>
<feature type="domain" description="PAS" evidence="9">
    <location>
        <begin position="788"/>
        <end position="835"/>
    </location>
</feature>
<reference evidence="11 12" key="1">
    <citation type="submission" date="2016-11" db="EMBL/GenBank/DDBJ databases">
        <authorList>
            <person name="Jaros S."/>
            <person name="Januszkiewicz K."/>
            <person name="Wedrychowicz H."/>
        </authorList>
    </citation>
    <scope>NUCLEOTIDE SEQUENCE [LARGE SCALE GENOMIC DNA]</scope>
    <source>
        <strain evidence="11 12">DSM 9705</strain>
    </source>
</reference>
<dbReference type="PROSITE" id="PS51257">
    <property type="entry name" value="PROKAR_LIPOPROTEIN"/>
    <property type="match status" value="1"/>
</dbReference>
<feature type="domain" description="PAS" evidence="9">
    <location>
        <begin position="533"/>
        <end position="584"/>
    </location>
</feature>
<keyword evidence="5" id="KW-0418">Kinase</keyword>
<evidence type="ECO:0000256" key="5">
    <source>
        <dbReference type="ARBA" id="ARBA00022777"/>
    </source>
</evidence>
<dbReference type="InterPro" id="IPR013767">
    <property type="entry name" value="PAS_fold"/>
</dbReference>
<dbReference type="InterPro" id="IPR003594">
    <property type="entry name" value="HATPase_dom"/>
</dbReference>
<dbReference type="InterPro" id="IPR005467">
    <property type="entry name" value="His_kinase_dom"/>
</dbReference>
<dbReference type="InterPro" id="IPR001789">
    <property type="entry name" value="Sig_transdc_resp-reg_receiver"/>
</dbReference>
<proteinExistence type="predicted"/>
<feature type="domain" description="PAC" evidence="10">
    <location>
        <begin position="607"/>
        <end position="658"/>
    </location>
</feature>
<dbReference type="Gene3D" id="3.30.565.10">
    <property type="entry name" value="Histidine kinase-like ATPase, C-terminal domain"/>
    <property type="match status" value="1"/>
</dbReference>
<dbReference type="SMART" id="SM00448">
    <property type="entry name" value="REC"/>
    <property type="match status" value="1"/>
</dbReference>
<organism evidence="11 12">
    <name type="scientific">Desulfofustis glycolicus DSM 9705</name>
    <dbReference type="NCBI Taxonomy" id="1121409"/>
    <lineage>
        <taxon>Bacteria</taxon>
        <taxon>Pseudomonadati</taxon>
        <taxon>Thermodesulfobacteriota</taxon>
        <taxon>Desulfobulbia</taxon>
        <taxon>Desulfobulbales</taxon>
        <taxon>Desulfocapsaceae</taxon>
        <taxon>Desulfofustis</taxon>
    </lineage>
</organism>
<dbReference type="PROSITE" id="PS50112">
    <property type="entry name" value="PAS"/>
    <property type="match status" value="7"/>
</dbReference>
<evidence type="ECO:0000256" key="6">
    <source>
        <dbReference type="PROSITE-ProRule" id="PRU00169"/>
    </source>
</evidence>
<evidence type="ECO:0000313" key="12">
    <source>
        <dbReference type="Proteomes" id="UP000184139"/>
    </source>
</evidence>
<dbReference type="PANTHER" id="PTHR43304:SF1">
    <property type="entry name" value="PAC DOMAIN-CONTAINING PROTEIN"/>
    <property type="match status" value="1"/>
</dbReference>
<keyword evidence="4" id="KW-0808">Transferase</keyword>
<dbReference type="SUPFAM" id="SSF52172">
    <property type="entry name" value="CheY-like"/>
    <property type="match status" value="1"/>
</dbReference>
<dbReference type="STRING" id="1121409.SAMN02745124_00230"/>
<dbReference type="Pfam" id="PF00989">
    <property type="entry name" value="PAS"/>
    <property type="match status" value="1"/>
</dbReference>
<dbReference type="InterPro" id="IPR036890">
    <property type="entry name" value="HATPase_C_sf"/>
</dbReference>
<dbReference type="InterPro" id="IPR000014">
    <property type="entry name" value="PAS"/>
</dbReference>
<evidence type="ECO:0000259" key="7">
    <source>
        <dbReference type="PROSITE" id="PS50109"/>
    </source>
</evidence>
<dbReference type="EMBL" id="FQXS01000001">
    <property type="protein sequence ID" value="SHH35111.1"/>
    <property type="molecule type" value="Genomic_DNA"/>
</dbReference>
<dbReference type="Pfam" id="PF02518">
    <property type="entry name" value="HATPase_c"/>
    <property type="match status" value="1"/>
</dbReference>
<feature type="domain" description="PAC" evidence="10">
    <location>
        <begin position="108"/>
        <end position="159"/>
    </location>
</feature>
<feature type="domain" description="PAC" evidence="10">
    <location>
        <begin position="735"/>
        <end position="787"/>
    </location>
</feature>
<dbReference type="PROSITE" id="PS50113">
    <property type="entry name" value="PAC"/>
    <property type="match status" value="5"/>
</dbReference>
<dbReference type="CDD" id="cd00130">
    <property type="entry name" value="PAS"/>
    <property type="match status" value="7"/>
</dbReference>
<evidence type="ECO:0000259" key="9">
    <source>
        <dbReference type="PROSITE" id="PS50112"/>
    </source>
</evidence>
<dbReference type="PROSITE" id="PS50109">
    <property type="entry name" value="HIS_KIN"/>
    <property type="match status" value="1"/>
</dbReference>
<dbReference type="InterPro" id="IPR035965">
    <property type="entry name" value="PAS-like_dom_sf"/>
</dbReference>
<dbReference type="InterPro" id="IPR000700">
    <property type="entry name" value="PAS-assoc_C"/>
</dbReference>
<dbReference type="InterPro" id="IPR036097">
    <property type="entry name" value="HisK_dim/P_sf"/>
</dbReference>
<evidence type="ECO:0000259" key="8">
    <source>
        <dbReference type="PROSITE" id="PS50110"/>
    </source>
</evidence>
<protein>
    <recommendedName>
        <fullName evidence="2">histidine kinase</fullName>
        <ecNumber evidence="2">2.7.13.3</ecNumber>
    </recommendedName>
</protein>